<evidence type="ECO:0000256" key="2">
    <source>
        <dbReference type="ARBA" id="ARBA00004651"/>
    </source>
</evidence>
<evidence type="ECO:0000256" key="4">
    <source>
        <dbReference type="ARBA" id="ARBA00015735"/>
    </source>
</evidence>
<keyword evidence="5" id="KW-1003">Cell membrane</keyword>
<name>A0ABP7VN51_9BACI</name>
<evidence type="ECO:0000256" key="10">
    <source>
        <dbReference type="ARBA" id="ARBA00022777"/>
    </source>
</evidence>
<keyword evidence="13" id="KW-0902">Two-component regulatory system</keyword>
<accession>A0ABP7VN51</accession>
<dbReference type="InterPro" id="IPR036890">
    <property type="entry name" value="HATPase_C_sf"/>
</dbReference>
<dbReference type="PROSITE" id="PS50109">
    <property type="entry name" value="HIS_KIN"/>
    <property type="match status" value="1"/>
</dbReference>
<comment type="subcellular location">
    <subcellularLocation>
        <location evidence="2">Cell membrane</location>
        <topology evidence="2">Multi-pass membrane protein</topology>
    </subcellularLocation>
</comment>
<keyword evidence="8 15" id="KW-0812">Transmembrane</keyword>
<evidence type="ECO:0000256" key="13">
    <source>
        <dbReference type="ARBA" id="ARBA00023012"/>
    </source>
</evidence>
<evidence type="ECO:0000256" key="1">
    <source>
        <dbReference type="ARBA" id="ARBA00000085"/>
    </source>
</evidence>
<keyword evidence="14 15" id="KW-0472">Membrane</keyword>
<dbReference type="InterPro" id="IPR036097">
    <property type="entry name" value="HisK_dim/P_sf"/>
</dbReference>
<evidence type="ECO:0000256" key="5">
    <source>
        <dbReference type="ARBA" id="ARBA00022475"/>
    </source>
</evidence>
<keyword evidence="11" id="KW-0067">ATP-binding</keyword>
<comment type="catalytic activity">
    <reaction evidence="1">
        <text>ATP + protein L-histidine = ADP + protein N-phospho-L-histidine.</text>
        <dbReference type="EC" id="2.7.13.3"/>
    </reaction>
</comment>
<evidence type="ECO:0000256" key="9">
    <source>
        <dbReference type="ARBA" id="ARBA00022741"/>
    </source>
</evidence>
<dbReference type="Proteomes" id="UP001501734">
    <property type="component" value="Unassembled WGS sequence"/>
</dbReference>
<dbReference type="Gene3D" id="1.10.287.130">
    <property type="match status" value="1"/>
</dbReference>
<feature type="transmembrane region" description="Helical" evidence="15">
    <location>
        <begin position="12"/>
        <end position="31"/>
    </location>
</feature>
<dbReference type="EMBL" id="BAABDL010000085">
    <property type="protein sequence ID" value="GAA4070871.1"/>
    <property type="molecule type" value="Genomic_DNA"/>
</dbReference>
<organism evidence="18 19">
    <name type="scientific">Amphibacillus indicireducens</name>
    <dbReference type="NCBI Taxonomy" id="1076330"/>
    <lineage>
        <taxon>Bacteria</taxon>
        <taxon>Bacillati</taxon>
        <taxon>Bacillota</taxon>
        <taxon>Bacilli</taxon>
        <taxon>Bacillales</taxon>
        <taxon>Bacillaceae</taxon>
        <taxon>Amphibacillus</taxon>
    </lineage>
</organism>
<dbReference type="SMART" id="SM00387">
    <property type="entry name" value="HATPase_c"/>
    <property type="match status" value="1"/>
</dbReference>
<evidence type="ECO:0000256" key="7">
    <source>
        <dbReference type="ARBA" id="ARBA00022679"/>
    </source>
</evidence>
<dbReference type="PANTHER" id="PTHR45436:SF5">
    <property type="entry name" value="SENSOR HISTIDINE KINASE TRCS"/>
    <property type="match status" value="1"/>
</dbReference>
<dbReference type="EC" id="2.7.13.3" evidence="3"/>
<feature type="domain" description="HAMP" evidence="17">
    <location>
        <begin position="178"/>
        <end position="232"/>
    </location>
</feature>
<dbReference type="InterPro" id="IPR005467">
    <property type="entry name" value="His_kinase_dom"/>
</dbReference>
<dbReference type="Gene3D" id="3.30.565.10">
    <property type="entry name" value="Histidine kinase-like ATPase, C-terminal domain"/>
    <property type="match status" value="1"/>
</dbReference>
<evidence type="ECO:0000256" key="12">
    <source>
        <dbReference type="ARBA" id="ARBA00022989"/>
    </source>
</evidence>
<feature type="domain" description="Histidine kinase" evidence="16">
    <location>
        <begin position="240"/>
        <end position="450"/>
    </location>
</feature>
<dbReference type="Gene3D" id="6.10.340.10">
    <property type="match status" value="1"/>
</dbReference>
<dbReference type="Pfam" id="PF18719">
    <property type="entry name" value="ArlS_N"/>
    <property type="match status" value="1"/>
</dbReference>
<evidence type="ECO:0000313" key="19">
    <source>
        <dbReference type="Proteomes" id="UP001501734"/>
    </source>
</evidence>
<dbReference type="PANTHER" id="PTHR45436">
    <property type="entry name" value="SENSOR HISTIDINE KINASE YKOH"/>
    <property type="match status" value="1"/>
</dbReference>
<evidence type="ECO:0000256" key="14">
    <source>
        <dbReference type="ARBA" id="ARBA00023136"/>
    </source>
</evidence>
<dbReference type="InterPro" id="IPR003660">
    <property type="entry name" value="HAMP_dom"/>
</dbReference>
<dbReference type="PRINTS" id="PR00344">
    <property type="entry name" value="BCTRLSENSOR"/>
</dbReference>
<comment type="caution">
    <text evidence="18">The sequence shown here is derived from an EMBL/GenBank/DDBJ whole genome shotgun (WGS) entry which is preliminary data.</text>
</comment>
<evidence type="ECO:0000256" key="8">
    <source>
        <dbReference type="ARBA" id="ARBA00022692"/>
    </source>
</evidence>
<evidence type="ECO:0000256" key="6">
    <source>
        <dbReference type="ARBA" id="ARBA00022553"/>
    </source>
</evidence>
<dbReference type="InterPro" id="IPR041610">
    <property type="entry name" value="ArlS_N"/>
</dbReference>
<keyword evidence="7" id="KW-0808">Transferase</keyword>
<dbReference type="InterPro" id="IPR003661">
    <property type="entry name" value="HisK_dim/P_dom"/>
</dbReference>
<dbReference type="GO" id="GO:0016301">
    <property type="term" value="F:kinase activity"/>
    <property type="evidence" value="ECO:0007669"/>
    <property type="project" value="UniProtKB-KW"/>
</dbReference>
<dbReference type="InterPro" id="IPR050428">
    <property type="entry name" value="TCS_sensor_his_kinase"/>
</dbReference>
<keyword evidence="9" id="KW-0547">Nucleotide-binding</keyword>
<protein>
    <recommendedName>
        <fullName evidence="4">Signal transduction histidine-protein kinase ArlS</fullName>
        <ecNumber evidence="3">2.7.13.3</ecNumber>
    </recommendedName>
</protein>
<dbReference type="Pfam" id="PF02518">
    <property type="entry name" value="HATPase_c"/>
    <property type="match status" value="1"/>
</dbReference>
<dbReference type="SUPFAM" id="SSF55874">
    <property type="entry name" value="ATPase domain of HSP90 chaperone/DNA topoisomerase II/histidine kinase"/>
    <property type="match status" value="1"/>
</dbReference>
<dbReference type="CDD" id="cd00075">
    <property type="entry name" value="HATPase"/>
    <property type="match status" value="1"/>
</dbReference>
<keyword evidence="12 15" id="KW-1133">Transmembrane helix</keyword>
<dbReference type="Pfam" id="PF00512">
    <property type="entry name" value="HisKA"/>
    <property type="match status" value="1"/>
</dbReference>
<evidence type="ECO:0000313" key="18">
    <source>
        <dbReference type="EMBL" id="GAA4070871.1"/>
    </source>
</evidence>
<dbReference type="SMART" id="SM00388">
    <property type="entry name" value="HisKA"/>
    <property type="match status" value="1"/>
</dbReference>
<gene>
    <name evidence="18" type="primary">ykoH</name>
    <name evidence="18" type="ORF">GCM10022410_15570</name>
</gene>
<evidence type="ECO:0000256" key="3">
    <source>
        <dbReference type="ARBA" id="ARBA00012438"/>
    </source>
</evidence>
<dbReference type="PROSITE" id="PS50885">
    <property type="entry name" value="HAMP"/>
    <property type="match status" value="1"/>
</dbReference>
<keyword evidence="19" id="KW-1185">Reference proteome</keyword>
<keyword evidence="10 18" id="KW-0418">Kinase</keyword>
<dbReference type="SUPFAM" id="SSF47384">
    <property type="entry name" value="Homodimeric domain of signal transducing histidine kinase"/>
    <property type="match status" value="1"/>
</dbReference>
<evidence type="ECO:0000259" key="17">
    <source>
        <dbReference type="PROSITE" id="PS50885"/>
    </source>
</evidence>
<reference evidence="19" key="1">
    <citation type="journal article" date="2019" name="Int. J. Syst. Evol. Microbiol.">
        <title>The Global Catalogue of Microorganisms (GCM) 10K type strain sequencing project: providing services to taxonomists for standard genome sequencing and annotation.</title>
        <authorList>
            <consortium name="The Broad Institute Genomics Platform"/>
            <consortium name="The Broad Institute Genome Sequencing Center for Infectious Disease"/>
            <person name="Wu L."/>
            <person name="Ma J."/>
        </authorList>
    </citation>
    <scope>NUCLEOTIDE SEQUENCE [LARGE SCALE GENOMIC DNA]</scope>
    <source>
        <strain evidence="19">JCM 17250</strain>
    </source>
</reference>
<keyword evidence="6" id="KW-0597">Phosphoprotein</keyword>
<evidence type="ECO:0000259" key="16">
    <source>
        <dbReference type="PROSITE" id="PS50109"/>
    </source>
</evidence>
<dbReference type="CDD" id="cd00082">
    <property type="entry name" value="HisKA"/>
    <property type="match status" value="1"/>
</dbReference>
<proteinExistence type="predicted"/>
<dbReference type="Pfam" id="PF00672">
    <property type="entry name" value="HAMP"/>
    <property type="match status" value="1"/>
</dbReference>
<evidence type="ECO:0000256" key="11">
    <source>
        <dbReference type="ARBA" id="ARBA00022840"/>
    </source>
</evidence>
<dbReference type="CDD" id="cd06225">
    <property type="entry name" value="HAMP"/>
    <property type="match status" value="1"/>
</dbReference>
<evidence type="ECO:0000256" key="15">
    <source>
        <dbReference type="SAM" id="Phobius"/>
    </source>
</evidence>
<feature type="transmembrane region" description="Helical" evidence="15">
    <location>
        <begin position="153"/>
        <end position="172"/>
    </location>
</feature>
<dbReference type="InterPro" id="IPR003594">
    <property type="entry name" value="HATPase_dom"/>
</dbReference>
<dbReference type="InterPro" id="IPR004358">
    <property type="entry name" value="Sig_transdc_His_kin-like_C"/>
</dbReference>
<sequence length="450" mass="50534">MVTLRQKISLIVTGIMISFLILIFGLIYISFQSVTINQEMERIESQAAVIREALASDAAQEVDPSQLLRAYLPTDGMIRVINDQQVAIQTVTRDTELTAVDPVFNSGQQIEQINDPVLGRIARLSFPLIWTDGQVVSLEVIERIDQVDEMMDILSYVLIIALVIMIIPIWLAGKGISQIIFKPIKRLTDVMKSNQTDGEWQLIELNSKSNDEIAQLGATYNEMNERIRENFFKQKQFVSNASHELKTPIAIIKSYAQLIQRQGKVNPEVIEESVEAIDFETDRMTQLIQQMLMLATLDRGDGLTYQTVDLVKLSRDSIRSISAAFNRSIQFDTNTEQIEVSVDPEKINQVLYILLDNAQKYSDDLIQLSLEQVSDHVLISVIDCGEGISEQDQLKIFDRFYRVDQGRSRETGGTGLGLSIAKEIISAHGGTLTLTSEQGKGTTFSIMIPN</sequence>